<evidence type="ECO:0000313" key="3">
    <source>
        <dbReference type="Proteomes" id="UP000054279"/>
    </source>
</evidence>
<evidence type="ECO:0000313" key="2">
    <source>
        <dbReference type="EMBL" id="KIJ37304.1"/>
    </source>
</evidence>
<proteinExistence type="predicted"/>
<feature type="transmembrane region" description="Helical" evidence="1">
    <location>
        <begin position="87"/>
        <end position="107"/>
    </location>
</feature>
<name>A0A0C9UR98_SPHS4</name>
<sequence length="131" mass="14152">MRLSSAIVAAFKPQEHDTPPPVNGGNKGPICEPFGHCERCPENELDQPFCQPFGNRQLLHCQDPETGGETPTWGPCGRIVLKETGDFVEFLACNIGFAVVGLLAVIARSKQLAIQRSRNLAARIGVSRSPA</sequence>
<keyword evidence="3" id="KW-1185">Reference proteome</keyword>
<evidence type="ECO:0000256" key="1">
    <source>
        <dbReference type="SAM" id="Phobius"/>
    </source>
</evidence>
<dbReference type="EMBL" id="KN837170">
    <property type="protein sequence ID" value="KIJ37304.1"/>
    <property type="molecule type" value="Genomic_DNA"/>
</dbReference>
<dbReference type="OrthoDB" id="2525787at2759"/>
<dbReference type="AlphaFoldDB" id="A0A0C9UR98"/>
<organism evidence="2 3">
    <name type="scientific">Sphaerobolus stellatus (strain SS14)</name>
    <dbReference type="NCBI Taxonomy" id="990650"/>
    <lineage>
        <taxon>Eukaryota</taxon>
        <taxon>Fungi</taxon>
        <taxon>Dikarya</taxon>
        <taxon>Basidiomycota</taxon>
        <taxon>Agaricomycotina</taxon>
        <taxon>Agaricomycetes</taxon>
        <taxon>Phallomycetidae</taxon>
        <taxon>Geastrales</taxon>
        <taxon>Sphaerobolaceae</taxon>
        <taxon>Sphaerobolus</taxon>
    </lineage>
</organism>
<dbReference type="Proteomes" id="UP000054279">
    <property type="component" value="Unassembled WGS sequence"/>
</dbReference>
<dbReference type="HOGENOM" id="CLU_117948_0_0_1"/>
<keyword evidence="1" id="KW-1133">Transmembrane helix</keyword>
<keyword evidence="1" id="KW-0812">Transmembrane</keyword>
<reference evidence="2 3" key="1">
    <citation type="submission" date="2014-06" db="EMBL/GenBank/DDBJ databases">
        <title>Evolutionary Origins and Diversification of the Mycorrhizal Mutualists.</title>
        <authorList>
            <consortium name="DOE Joint Genome Institute"/>
            <consortium name="Mycorrhizal Genomics Consortium"/>
            <person name="Kohler A."/>
            <person name="Kuo A."/>
            <person name="Nagy L.G."/>
            <person name="Floudas D."/>
            <person name="Copeland A."/>
            <person name="Barry K.W."/>
            <person name="Cichocki N."/>
            <person name="Veneault-Fourrey C."/>
            <person name="LaButti K."/>
            <person name="Lindquist E.A."/>
            <person name="Lipzen A."/>
            <person name="Lundell T."/>
            <person name="Morin E."/>
            <person name="Murat C."/>
            <person name="Riley R."/>
            <person name="Ohm R."/>
            <person name="Sun H."/>
            <person name="Tunlid A."/>
            <person name="Henrissat B."/>
            <person name="Grigoriev I.V."/>
            <person name="Hibbett D.S."/>
            <person name="Martin F."/>
        </authorList>
    </citation>
    <scope>NUCLEOTIDE SEQUENCE [LARGE SCALE GENOMIC DNA]</scope>
    <source>
        <strain evidence="2 3">SS14</strain>
    </source>
</reference>
<protein>
    <submittedName>
        <fullName evidence="2">Uncharacterized protein</fullName>
    </submittedName>
</protein>
<gene>
    <name evidence="2" type="ORF">M422DRAFT_781854</name>
</gene>
<accession>A0A0C9UR98</accession>
<keyword evidence="1" id="KW-0472">Membrane</keyword>